<dbReference type="EMBL" id="FN653023">
    <property type="protein sequence ID" value="CBY18086.1"/>
    <property type="molecule type" value="Genomic_DNA"/>
</dbReference>
<sequence length="69" mass="7337">MALTHVLQMRLAQIKLDHSPAAVLPDGKDQPEAALIMMSALLGLIPARQPKSAPTLRDRTIATPASLAL</sequence>
<evidence type="ECO:0000313" key="1">
    <source>
        <dbReference type="EMBL" id="CBY18086.1"/>
    </source>
</evidence>
<protein>
    <submittedName>
        <fullName evidence="1">Uncharacterized protein</fullName>
    </submittedName>
</protein>
<name>E4X382_OIKDI</name>
<organism evidence="1">
    <name type="scientific">Oikopleura dioica</name>
    <name type="common">Tunicate</name>
    <dbReference type="NCBI Taxonomy" id="34765"/>
    <lineage>
        <taxon>Eukaryota</taxon>
        <taxon>Metazoa</taxon>
        <taxon>Chordata</taxon>
        <taxon>Tunicata</taxon>
        <taxon>Appendicularia</taxon>
        <taxon>Copelata</taxon>
        <taxon>Oikopleuridae</taxon>
        <taxon>Oikopleura</taxon>
    </lineage>
</organism>
<dbReference type="Proteomes" id="UP000001307">
    <property type="component" value="Unassembled WGS sequence"/>
</dbReference>
<dbReference type="InParanoid" id="E4X382"/>
<gene>
    <name evidence="1" type="ORF">GSOID_T00017721001</name>
</gene>
<dbReference type="AlphaFoldDB" id="E4X382"/>
<evidence type="ECO:0000313" key="2">
    <source>
        <dbReference type="Proteomes" id="UP000001307"/>
    </source>
</evidence>
<reference evidence="1" key="1">
    <citation type="journal article" date="2010" name="Science">
        <title>Plasticity of animal genome architecture unmasked by rapid evolution of a pelagic tunicate.</title>
        <authorList>
            <person name="Denoeud F."/>
            <person name="Henriet S."/>
            <person name="Mungpakdee S."/>
            <person name="Aury J.M."/>
            <person name="Da Silva C."/>
            <person name="Brinkmann H."/>
            <person name="Mikhaleva J."/>
            <person name="Olsen L.C."/>
            <person name="Jubin C."/>
            <person name="Canestro C."/>
            <person name="Bouquet J.M."/>
            <person name="Danks G."/>
            <person name="Poulain J."/>
            <person name="Campsteijn C."/>
            <person name="Adamski M."/>
            <person name="Cross I."/>
            <person name="Yadetie F."/>
            <person name="Muffato M."/>
            <person name="Louis A."/>
            <person name="Butcher S."/>
            <person name="Tsagkogeorga G."/>
            <person name="Konrad A."/>
            <person name="Singh S."/>
            <person name="Jensen M.F."/>
            <person name="Cong E.H."/>
            <person name="Eikeseth-Otteraa H."/>
            <person name="Noel B."/>
            <person name="Anthouard V."/>
            <person name="Porcel B.M."/>
            <person name="Kachouri-Lafond R."/>
            <person name="Nishino A."/>
            <person name="Ugolini M."/>
            <person name="Chourrout P."/>
            <person name="Nishida H."/>
            <person name="Aasland R."/>
            <person name="Huzurbazar S."/>
            <person name="Westhof E."/>
            <person name="Delsuc F."/>
            <person name="Lehrach H."/>
            <person name="Reinhardt R."/>
            <person name="Weissenbach J."/>
            <person name="Roy S.W."/>
            <person name="Artiguenave F."/>
            <person name="Postlethwait J.H."/>
            <person name="Manak J.R."/>
            <person name="Thompson E.M."/>
            <person name="Jaillon O."/>
            <person name="Du Pasquier L."/>
            <person name="Boudinot P."/>
            <person name="Liberles D.A."/>
            <person name="Volff J.N."/>
            <person name="Philippe H."/>
            <person name="Lenhard B."/>
            <person name="Roest Crollius H."/>
            <person name="Wincker P."/>
            <person name="Chourrout D."/>
        </authorList>
    </citation>
    <scope>NUCLEOTIDE SEQUENCE [LARGE SCALE GENOMIC DNA]</scope>
</reference>
<keyword evidence="2" id="KW-1185">Reference proteome</keyword>
<proteinExistence type="predicted"/>
<accession>E4X382</accession>